<dbReference type="AlphaFoldDB" id="X0V0E5"/>
<accession>X0V0E5</accession>
<comment type="caution">
    <text evidence="1">The sequence shown here is derived from an EMBL/GenBank/DDBJ whole genome shotgun (WGS) entry which is preliminary data.</text>
</comment>
<proteinExistence type="predicted"/>
<name>X0V0E5_9ZZZZ</name>
<reference evidence="1" key="1">
    <citation type="journal article" date="2014" name="Front. Microbiol.">
        <title>High frequency of phylogenetically diverse reductive dehalogenase-homologous genes in deep subseafloor sedimentary metagenomes.</title>
        <authorList>
            <person name="Kawai M."/>
            <person name="Futagami T."/>
            <person name="Toyoda A."/>
            <person name="Takaki Y."/>
            <person name="Nishi S."/>
            <person name="Hori S."/>
            <person name="Arai W."/>
            <person name="Tsubouchi T."/>
            <person name="Morono Y."/>
            <person name="Uchiyama I."/>
            <person name="Ito T."/>
            <person name="Fujiyama A."/>
            <person name="Inagaki F."/>
            <person name="Takami H."/>
        </authorList>
    </citation>
    <scope>NUCLEOTIDE SEQUENCE</scope>
    <source>
        <strain evidence="1">Expedition CK06-06</strain>
    </source>
</reference>
<gene>
    <name evidence="1" type="ORF">S01H1_31923</name>
</gene>
<sequence length="38" mass="4257">AQSVCQEIPSCEAKFYTDEAHLSTAVNHIKEILIKLII</sequence>
<protein>
    <submittedName>
        <fullName evidence="1">Uncharacterized protein</fullName>
    </submittedName>
</protein>
<evidence type="ECO:0000313" key="1">
    <source>
        <dbReference type="EMBL" id="GAF94130.1"/>
    </source>
</evidence>
<organism evidence="1">
    <name type="scientific">marine sediment metagenome</name>
    <dbReference type="NCBI Taxonomy" id="412755"/>
    <lineage>
        <taxon>unclassified sequences</taxon>
        <taxon>metagenomes</taxon>
        <taxon>ecological metagenomes</taxon>
    </lineage>
</organism>
<dbReference type="EMBL" id="BARS01019731">
    <property type="protein sequence ID" value="GAF94130.1"/>
    <property type="molecule type" value="Genomic_DNA"/>
</dbReference>
<feature type="non-terminal residue" evidence="1">
    <location>
        <position position="1"/>
    </location>
</feature>